<dbReference type="Proteomes" id="UP001159428">
    <property type="component" value="Unassembled WGS sequence"/>
</dbReference>
<name>A0AAU9XF16_9CNID</name>
<evidence type="ECO:0000313" key="1">
    <source>
        <dbReference type="EMBL" id="CAH3146186.1"/>
    </source>
</evidence>
<evidence type="ECO:0000313" key="2">
    <source>
        <dbReference type="Proteomes" id="UP001159428"/>
    </source>
</evidence>
<keyword evidence="2" id="KW-1185">Reference proteome</keyword>
<comment type="caution">
    <text evidence="1">The sequence shown here is derived from an EMBL/GenBank/DDBJ whole genome shotgun (WGS) entry which is preliminary data.</text>
</comment>
<proteinExistence type="predicted"/>
<protein>
    <submittedName>
        <fullName evidence="1">Uncharacterized protein</fullName>
    </submittedName>
</protein>
<dbReference type="EMBL" id="CALNXJ010000041">
    <property type="protein sequence ID" value="CAH3146186.1"/>
    <property type="molecule type" value="Genomic_DNA"/>
</dbReference>
<reference evidence="1 2" key="1">
    <citation type="submission" date="2022-05" db="EMBL/GenBank/DDBJ databases">
        <authorList>
            <consortium name="Genoscope - CEA"/>
            <person name="William W."/>
        </authorList>
    </citation>
    <scope>NUCLEOTIDE SEQUENCE [LARGE SCALE GENOMIC DNA]</scope>
</reference>
<sequence>MDSETDTKNLEKRLKKAALAWACTLTPPTAFVTPEPGGETEEILEEKLRRGRREGTFYKWSDDEETSGNEHYNNRILFAL</sequence>
<feature type="non-terminal residue" evidence="1">
    <location>
        <position position="80"/>
    </location>
</feature>
<gene>
    <name evidence="1" type="ORF">PMEA_00022871</name>
</gene>
<accession>A0AAU9XF16</accession>
<organism evidence="1 2">
    <name type="scientific">Pocillopora meandrina</name>
    <dbReference type="NCBI Taxonomy" id="46732"/>
    <lineage>
        <taxon>Eukaryota</taxon>
        <taxon>Metazoa</taxon>
        <taxon>Cnidaria</taxon>
        <taxon>Anthozoa</taxon>
        <taxon>Hexacorallia</taxon>
        <taxon>Scleractinia</taxon>
        <taxon>Astrocoeniina</taxon>
        <taxon>Pocilloporidae</taxon>
        <taxon>Pocillopora</taxon>
    </lineage>
</organism>
<dbReference type="AlphaFoldDB" id="A0AAU9XF16"/>